<feature type="compositionally biased region" description="Polar residues" evidence="10">
    <location>
        <begin position="25"/>
        <end position="35"/>
    </location>
</feature>
<evidence type="ECO:0000256" key="10">
    <source>
        <dbReference type="SAM" id="MobiDB-lite"/>
    </source>
</evidence>
<evidence type="ECO:0000256" key="3">
    <source>
        <dbReference type="ARBA" id="ARBA00007426"/>
    </source>
</evidence>
<accession>A0AAN7T382</accession>
<evidence type="ECO:0000256" key="2">
    <source>
        <dbReference type="ARBA" id="ARBA00004177"/>
    </source>
</evidence>
<dbReference type="InterPro" id="IPR037917">
    <property type="entry name" value="Ypt35_PX"/>
</dbReference>
<evidence type="ECO:0000256" key="1">
    <source>
        <dbReference type="ARBA" id="ARBA00004148"/>
    </source>
</evidence>
<comment type="similarity">
    <text evidence="3">Belongs to the YPT35 family.</text>
</comment>
<evidence type="ECO:0000256" key="6">
    <source>
        <dbReference type="ARBA" id="ARBA00023136"/>
    </source>
</evidence>
<comment type="function">
    <text evidence="7">Recruits the lipid transfer protein VPS13 to endosomal and vacuolar membranes.</text>
</comment>
<evidence type="ECO:0000256" key="8">
    <source>
        <dbReference type="ARBA" id="ARBA00033774"/>
    </source>
</evidence>
<evidence type="ECO:0000256" key="5">
    <source>
        <dbReference type="ARBA" id="ARBA00022753"/>
    </source>
</evidence>
<protein>
    <recommendedName>
        <fullName evidence="8">Endosomal/vacuolar adapter protein YPT35</fullName>
    </recommendedName>
    <alternativeName>
        <fullName evidence="9">PX domain-containing protein YPT35</fullName>
    </alternativeName>
</protein>
<dbReference type="InterPro" id="IPR001683">
    <property type="entry name" value="PX_dom"/>
</dbReference>
<dbReference type="SUPFAM" id="SSF64268">
    <property type="entry name" value="PX domain"/>
    <property type="match status" value="1"/>
</dbReference>
<evidence type="ECO:0000259" key="11">
    <source>
        <dbReference type="PROSITE" id="PS50195"/>
    </source>
</evidence>
<comment type="subcellular location">
    <subcellularLocation>
        <location evidence="2">Endosome</location>
    </subcellularLocation>
    <subcellularLocation>
        <location evidence="1">Vacuole membrane</location>
        <topology evidence="1">Peripheral membrane protein</topology>
    </subcellularLocation>
</comment>
<dbReference type="PANTHER" id="PTHR10555">
    <property type="entry name" value="SORTING NEXIN"/>
    <property type="match status" value="1"/>
</dbReference>
<keyword evidence="13" id="KW-1185">Reference proteome</keyword>
<feature type="region of interest" description="Disordered" evidence="10">
    <location>
        <begin position="22"/>
        <end position="54"/>
    </location>
</feature>
<dbReference type="GO" id="GO:0032266">
    <property type="term" value="F:phosphatidylinositol-3-phosphate binding"/>
    <property type="evidence" value="ECO:0007669"/>
    <property type="project" value="InterPro"/>
</dbReference>
<dbReference type="AlphaFoldDB" id="A0AAN7T382"/>
<dbReference type="Gene3D" id="3.30.1520.10">
    <property type="entry name" value="Phox-like domain"/>
    <property type="match status" value="1"/>
</dbReference>
<dbReference type="SMART" id="SM00312">
    <property type="entry name" value="PX"/>
    <property type="match status" value="1"/>
</dbReference>
<evidence type="ECO:0000313" key="13">
    <source>
        <dbReference type="Proteomes" id="UP001309876"/>
    </source>
</evidence>
<dbReference type="GO" id="GO:0010008">
    <property type="term" value="C:endosome membrane"/>
    <property type="evidence" value="ECO:0007669"/>
    <property type="project" value="UniProtKB-SubCell"/>
</dbReference>
<dbReference type="InterPro" id="IPR036871">
    <property type="entry name" value="PX_dom_sf"/>
</dbReference>
<keyword evidence="4" id="KW-0926">Vacuole</keyword>
<name>A0AAN7T382_9EURO</name>
<evidence type="ECO:0000313" key="12">
    <source>
        <dbReference type="EMBL" id="KAK5088520.1"/>
    </source>
</evidence>
<evidence type="ECO:0000256" key="4">
    <source>
        <dbReference type="ARBA" id="ARBA00022554"/>
    </source>
</evidence>
<comment type="caution">
    <text evidence="12">The sequence shown here is derived from an EMBL/GenBank/DDBJ whole genome shotgun (WGS) entry which is preliminary data.</text>
</comment>
<evidence type="ECO:0000256" key="9">
    <source>
        <dbReference type="ARBA" id="ARBA00033785"/>
    </source>
</evidence>
<keyword evidence="5" id="KW-0967">Endosome</keyword>
<dbReference type="Proteomes" id="UP001309876">
    <property type="component" value="Unassembled WGS sequence"/>
</dbReference>
<keyword evidence="6" id="KW-0472">Membrane</keyword>
<feature type="domain" description="PX" evidence="11">
    <location>
        <begin position="95"/>
        <end position="210"/>
    </location>
</feature>
<reference evidence="12 13" key="1">
    <citation type="submission" date="2023-08" db="EMBL/GenBank/DDBJ databases">
        <title>Black Yeasts Isolated from many extreme environments.</title>
        <authorList>
            <person name="Coleine C."/>
            <person name="Stajich J.E."/>
            <person name="Selbmann L."/>
        </authorList>
    </citation>
    <scope>NUCLEOTIDE SEQUENCE [LARGE SCALE GENOMIC DNA]</scope>
    <source>
        <strain evidence="12 13">CCFEE 5910</strain>
    </source>
</reference>
<dbReference type="PROSITE" id="PS50195">
    <property type="entry name" value="PX"/>
    <property type="match status" value="1"/>
</dbReference>
<evidence type="ECO:0000256" key="7">
    <source>
        <dbReference type="ARBA" id="ARBA00033728"/>
    </source>
</evidence>
<dbReference type="EMBL" id="JAVRRJ010000002">
    <property type="protein sequence ID" value="KAK5088520.1"/>
    <property type="molecule type" value="Genomic_DNA"/>
</dbReference>
<dbReference type="CDD" id="cd07280">
    <property type="entry name" value="PX_YPT35"/>
    <property type="match status" value="1"/>
</dbReference>
<proteinExistence type="inferred from homology"/>
<gene>
    <name evidence="12" type="ORF">LTR05_002740</name>
</gene>
<dbReference type="Pfam" id="PF00787">
    <property type="entry name" value="PX"/>
    <property type="match status" value="1"/>
</dbReference>
<organism evidence="12 13">
    <name type="scientific">Lithohypha guttulata</name>
    <dbReference type="NCBI Taxonomy" id="1690604"/>
    <lineage>
        <taxon>Eukaryota</taxon>
        <taxon>Fungi</taxon>
        <taxon>Dikarya</taxon>
        <taxon>Ascomycota</taxon>
        <taxon>Pezizomycotina</taxon>
        <taxon>Eurotiomycetes</taxon>
        <taxon>Chaetothyriomycetidae</taxon>
        <taxon>Chaetothyriales</taxon>
        <taxon>Trichomeriaceae</taxon>
        <taxon>Lithohypha</taxon>
    </lineage>
</organism>
<dbReference type="PANTHER" id="PTHR10555:SF170">
    <property type="entry name" value="FI18122P1"/>
    <property type="match status" value="1"/>
</dbReference>
<sequence>MTALRKNNICFDQRFTYRWMDEDTPPSQLGTGNNQDGKENDSLKRFSSQNSPPYWMRHRSRTHSTIASIEPLPAITLKDNTEADTQAHSQLWARSITIDDHVIVQANSVGIGAYVVWICKVETLDGSPMTIRKRYSEFHELRSKLLKAFPDSTTKSLPLLPPKSAVYKFKAKFLEKRRQGLSYFLNCVMLSPQYASSIIIKDFIFENSND</sequence>
<dbReference type="GO" id="GO:0005774">
    <property type="term" value="C:vacuolar membrane"/>
    <property type="evidence" value="ECO:0007669"/>
    <property type="project" value="UniProtKB-SubCell"/>
</dbReference>